<gene>
    <name evidence="1" type="ORF">EV207_10499</name>
</gene>
<proteinExistence type="predicted"/>
<dbReference type="Proteomes" id="UP000295416">
    <property type="component" value="Unassembled WGS sequence"/>
</dbReference>
<reference evidence="1 2" key="1">
    <citation type="submission" date="2019-03" db="EMBL/GenBank/DDBJ databases">
        <title>Genomic Encyclopedia of Type Strains, Phase IV (KMG-IV): sequencing the most valuable type-strain genomes for metagenomic binning, comparative biology and taxonomic classification.</title>
        <authorList>
            <person name="Goeker M."/>
        </authorList>
    </citation>
    <scope>NUCLEOTIDE SEQUENCE [LARGE SCALE GENOMIC DNA]</scope>
    <source>
        <strain evidence="1 2">DSM 19377</strain>
    </source>
</reference>
<accession>A0A4R2P7K8</accession>
<evidence type="ECO:0000313" key="2">
    <source>
        <dbReference type="Proteomes" id="UP000295416"/>
    </source>
</evidence>
<keyword evidence="2" id="KW-1185">Reference proteome</keyword>
<comment type="caution">
    <text evidence="1">The sequence shown here is derived from an EMBL/GenBank/DDBJ whole genome shotgun (WGS) entry which is preliminary data.</text>
</comment>
<sequence length="65" mass="7198">MGNRHVALDGILLSSERLISRPVVAIIVIIFREIMTGFDLNKKNEAGSIPAPFGVLRLVNFYKSV</sequence>
<name>A0A4R2P7K8_9BACL</name>
<evidence type="ECO:0000313" key="1">
    <source>
        <dbReference type="EMBL" id="TCP30920.1"/>
    </source>
</evidence>
<dbReference type="EMBL" id="SLXK01000004">
    <property type="protein sequence ID" value="TCP30920.1"/>
    <property type="molecule type" value="Genomic_DNA"/>
</dbReference>
<dbReference type="AlphaFoldDB" id="A0A4R2P7K8"/>
<organism evidence="1 2">
    <name type="scientific">Scopulibacillus darangshiensis</name>
    <dbReference type="NCBI Taxonomy" id="442528"/>
    <lineage>
        <taxon>Bacteria</taxon>
        <taxon>Bacillati</taxon>
        <taxon>Bacillota</taxon>
        <taxon>Bacilli</taxon>
        <taxon>Bacillales</taxon>
        <taxon>Sporolactobacillaceae</taxon>
        <taxon>Scopulibacillus</taxon>
    </lineage>
</organism>
<protein>
    <submittedName>
        <fullName evidence="1">Uncharacterized protein</fullName>
    </submittedName>
</protein>